<dbReference type="EMBL" id="MN577571">
    <property type="protein sequence ID" value="QGT50634.1"/>
    <property type="molecule type" value="Genomic_DNA"/>
</dbReference>
<reference evidence="1" key="1">
    <citation type="journal article" date="2020" name="J. ISSAAS">
        <title>Lactobacilli and other gastrointestinal microbiota of Peromyscus leucopus, reservoir host for agents of Lyme disease and other zoonoses in North America.</title>
        <authorList>
            <person name="Milovic A."/>
            <person name="Bassam K."/>
            <person name="Shao H."/>
            <person name="Chatzistamou I."/>
            <person name="Tufts D.M."/>
            <person name="Diuk-Wasser M."/>
            <person name="Barbour A.G."/>
        </authorList>
    </citation>
    <scope>NUCLEOTIDE SEQUENCE</scope>
    <source>
        <strain evidence="1">LL30</strain>
    </source>
</reference>
<proteinExistence type="predicted"/>
<sequence length="153" mass="17642">MKLLEKLKQRCRHFLDRICDKPTPFHDASKVTRFINSKKAIKRGNDGKLTSTPDAFMYPKTEPELSLAHIDKLNSEKIWAIGDNRVFRKAAKKTIARADMKVSELKACAFDNFTIIRDNAEFWRHVTAKTSMEKQQWATQLSLLASLFEKNIG</sequence>
<dbReference type="AlphaFoldDB" id="A0A650EP30"/>
<protein>
    <submittedName>
        <fullName evidence="1">Uncharacterized protein</fullName>
    </submittedName>
</protein>
<organism evidence="1">
    <name type="scientific">uncultured Elusimicrobia bacterium</name>
    <dbReference type="NCBI Taxonomy" id="699876"/>
    <lineage>
        <taxon>Bacteria</taxon>
        <taxon>Pseudomonadati</taxon>
        <taxon>Elusimicrobiota</taxon>
        <taxon>Elusimicrobia</taxon>
        <taxon>environmental samples</taxon>
    </lineage>
</organism>
<gene>
    <name evidence="1" type="ORF">Elusimicrob1349_1040</name>
</gene>
<name>A0A650EP30_9BACT</name>
<evidence type="ECO:0000313" key="1">
    <source>
        <dbReference type="EMBL" id="QGT50634.1"/>
    </source>
</evidence>
<accession>A0A650EP30</accession>